<gene>
    <name evidence="1" type="ORF">FORC53_2023</name>
</gene>
<organism evidence="1 2">
    <name type="scientific">Vibrio vulnificus</name>
    <dbReference type="NCBI Taxonomy" id="672"/>
    <lineage>
        <taxon>Bacteria</taxon>
        <taxon>Pseudomonadati</taxon>
        <taxon>Pseudomonadota</taxon>
        <taxon>Gammaproteobacteria</taxon>
        <taxon>Vibrionales</taxon>
        <taxon>Vibrionaceae</taxon>
        <taxon>Vibrio</taxon>
    </lineage>
</organism>
<evidence type="ECO:0000313" key="1">
    <source>
        <dbReference type="EMBL" id="AXX60362.1"/>
    </source>
</evidence>
<reference evidence="1 2" key="1">
    <citation type="submission" date="2017-01" db="EMBL/GenBank/DDBJ databases">
        <title>Complete Genome Sequence of Vibrio vulnificus FORC_053.</title>
        <authorList>
            <consortium name="Food-borne Pathogen Omics Research Center"/>
            <person name="Chung H.Y."/>
            <person name="Na E.J."/>
            <person name="Song J.S."/>
            <person name="Kim H."/>
            <person name="Lee J.-H."/>
            <person name="Ryu S."/>
            <person name="Choi S.H."/>
        </authorList>
    </citation>
    <scope>NUCLEOTIDE SEQUENCE [LARGE SCALE GENOMIC DNA]</scope>
    <source>
        <strain evidence="1 2">FORC_053</strain>
    </source>
</reference>
<proteinExistence type="predicted"/>
<dbReference type="EMBL" id="CP019290">
    <property type="protein sequence ID" value="AXX60362.1"/>
    <property type="molecule type" value="Genomic_DNA"/>
</dbReference>
<dbReference type="Proteomes" id="UP000263418">
    <property type="component" value="Chromosome 1"/>
</dbReference>
<protein>
    <submittedName>
        <fullName evidence="1">Uncharacterized protein</fullName>
    </submittedName>
</protein>
<evidence type="ECO:0000313" key="2">
    <source>
        <dbReference type="Proteomes" id="UP000263418"/>
    </source>
</evidence>
<sequence>MDKYSQRTKPKKWILQIFWKWHGRHASRVRFKSSKAHDIGGRNDAAQLRGASFYHMDLV</sequence>
<name>A0AAN1PPF5_VIBVL</name>
<accession>A0AAN1PPF5</accession>
<dbReference type="AlphaFoldDB" id="A0AAN1PPF5"/>